<evidence type="ECO:0000256" key="1">
    <source>
        <dbReference type="SAM" id="Phobius"/>
    </source>
</evidence>
<evidence type="ECO:0000313" key="2">
    <source>
        <dbReference type="EMBL" id="GAH86912.1"/>
    </source>
</evidence>
<proteinExistence type="predicted"/>
<dbReference type="InterPro" id="IPR021552">
    <property type="entry name" value="ArsP_2"/>
</dbReference>
<reference evidence="2" key="1">
    <citation type="journal article" date="2014" name="Front. Microbiol.">
        <title>High frequency of phylogenetically diverse reductive dehalogenase-homologous genes in deep subseafloor sedimentary metagenomes.</title>
        <authorList>
            <person name="Kawai M."/>
            <person name="Futagami T."/>
            <person name="Toyoda A."/>
            <person name="Takaki Y."/>
            <person name="Nishi S."/>
            <person name="Hori S."/>
            <person name="Arai W."/>
            <person name="Tsubouchi T."/>
            <person name="Morono Y."/>
            <person name="Uchiyama I."/>
            <person name="Ito T."/>
            <person name="Fujiyama A."/>
            <person name="Inagaki F."/>
            <person name="Takami H."/>
        </authorList>
    </citation>
    <scope>NUCLEOTIDE SEQUENCE</scope>
    <source>
        <strain evidence="2">Expedition CK06-06</strain>
    </source>
</reference>
<gene>
    <name evidence="2" type="ORF">S03H2_56307</name>
</gene>
<feature type="non-terminal residue" evidence="2">
    <location>
        <position position="156"/>
    </location>
</feature>
<dbReference type="EMBL" id="BARU01036008">
    <property type="protein sequence ID" value="GAH86912.1"/>
    <property type="molecule type" value="Genomic_DNA"/>
</dbReference>
<keyword evidence="1" id="KW-1133">Transmembrane helix</keyword>
<feature type="transmembrane region" description="Helical" evidence="1">
    <location>
        <begin position="7"/>
        <end position="25"/>
    </location>
</feature>
<feature type="transmembrane region" description="Helical" evidence="1">
    <location>
        <begin position="71"/>
        <end position="93"/>
    </location>
</feature>
<dbReference type="Pfam" id="PF11449">
    <property type="entry name" value="ArsP_2"/>
    <property type="match status" value="1"/>
</dbReference>
<organism evidence="2">
    <name type="scientific">marine sediment metagenome</name>
    <dbReference type="NCBI Taxonomy" id="412755"/>
    <lineage>
        <taxon>unclassified sequences</taxon>
        <taxon>metagenomes</taxon>
        <taxon>ecological metagenomes</taxon>
    </lineage>
</organism>
<feature type="transmembrane region" description="Helical" evidence="1">
    <location>
        <begin position="99"/>
        <end position="122"/>
    </location>
</feature>
<protein>
    <recommendedName>
        <fullName evidence="3">Permease</fullName>
    </recommendedName>
</protein>
<evidence type="ECO:0008006" key="3">
    <source>
        <dbReference type="Google" id="ProtNLM"/>
    </source>
</evidence>
<comment type="caution">
    <text evidence="2">The sequence shown here is derived from an EMBL/GenBank/DDBJ whole genome shotgun (WGS) entry which is preliminary data.</text>
</comment>
<sequence length="156" mass="17529">MIGAFNQALMITTFVFVMMLVIEYLNVLTSGQWQQKLVGNRWGQYLLAGFLGVLPGCLGPFVVVTMYSHRILTLGAVVAAMIATSGDEAYVMLAMIPRQAFYLMSILLVIGILAGAMTDLIYRRRKPLEWETGHELEIHTPETCQCFPRGQILQQW</sequence>
<name>X1IYW5_9ZZZZ</name>
<keyword evidence="1" id="KW-0472">Membrane</keyword>
<dbReference type="AlphaFoldDB" id="X1IYW5"/>
<feature type="transmembrane region" description="Helical" evidence="1">
    <location>
        <begin position="45"/>
        <end position="64"/>
    </location>
</feature>
<accession>X1IYW5</accession>
<keyword evidence="1" id="KW-0812">Transmembrane</keyword>